<evidence type="ECO:0000313" key="1">
    <source>
        <dbReference type="EMBL" id="AFK36292.1"/>
    </source>
</evidence>
<dbReference type="AlphaFoldDB" id="I3S7Q0"/>
<dbReference type="PANTHER" id="PTHR47325:SF2">
    <property type="entry name" value="HISTONE-LYSINE N-METHYLTRANSFERASE SUVR5-LIKE PROTEIN"/>
    <property type="match status" value="1"/>
</dbReference>
<sequence>MVDLIENESPNTGREGALSFSEPAWLEGEEETMALWVKWRGTWLAGIKCVRADCPLLTLKAKPTHEQKNYFVIFFPHTKKYSWANMLLVRPIDEFPQPTAYETHQEALEIVKDLTVVRRFTMQDLALSILYTLDQLHSHALVETACDVMVWKELAMKASSCNAYSDLGRMLLKLQNSIALRYISADWINSSFDTWAERCRNVNGGSIRCG</sequence>
<reference evidence="1" key="1">
    <citation type="submission" date="2012-05" db="EMBL/GenBank/DDBJ databases">
        <authorList>
            <person name="Krishnakumar V."/>
            <person name="Cheung F."/>
            <person name="Xiao Y."/>
            <person name="Chan A."/>
            <person name="Moskal W.A."/>
            <person name="Town C.D."/>
        </authorList>
    </citation>
    <scope>NUCLEOTIDE SEQUENCE</scope>
</reference>
<name>I3S7Q0_LOTJA</name>
<dbReference type="PANTHER" id="PTHR47325">
    <property type="entry name" value="HISTONE-LYSINE N-METHYLTRANSFERASE SUVR5"/>
    <property type="match status" value="1"/>
</dbReference>
<proteinExistence type="evidence at transcript level"/>
<dbReference type="EMBL" id="BT136497">
    <property type="protein sequence ID" value="AFK36292.1"/>
    <property type="molecule type" value="mRNA"/>
</dbReference>
<accession>I3S7Q0</accession>
<protein>
    <submittedName>
        <fullName evidence="1">Uncharacterized protein</fullName>
    </submittedName>
</protein>
<organism evidence="1">
    <name type="scientific">Lotus japonicus</name>
    <name type="common">Lotus corniculatus var. japonicus</name>
    <dbReference type="NCBI Taxonomy" id="34305"/>
    <lineage>
        <taxon>Eukaryota</taxon>
        <taxon>Viridiplantae</taxon>
        <taxon>Streptophyta</taxon>
        <taxon>Embryophyta</taxon>
        <taxon>Tracheophyta</taxon>
        <taxon>Spermatophyta</taxon>
        <taxon>Magnoliopsida</taxon>
        <taxon>eudicotyledons</taxon>
        <taxon>Gunneridae</taxon>
        <taxon>Pentapetalae</taxon>
        <taxon>rosids</taxon>
        <taxon>fabids</taxon>
        <taxon>Fabales</taxon>
        <taxon>Fabaceae</taxon>
        <taxon>Papilionoideae</taxon>
        <taxon>50 kb inversion clade</taxon>
        <taxon>NPAAA clade</taxon>
        <taxon>Hologalegina</taxon>
        <taxon>robinioid clade</taxon>
        <taxon>Loteae</taxon>
        <taxon>Lotus</taxon>
    </lineage>
</organism>